<keyword evidence="4" id="KW-1185">Reference proteome</keyword>
<evidence type="ECO:0000313" key="4">
    <source>
        <dbReference type="Proteomes" id="UP000322918"/>
    </source>
</evidence>
<gene>
    <name evidence="2" type="ORF">EKH83_04545</name>
    <name evidence="1" type="ORF">F1649_21820</name>
</gene>
<protein>
    <submittedName>
        <fullName evidence="2">Uncharacterized protein</fullName>
    </submittedName>
</protein>
<organism evidence="2 3">
    <name type="scientific">Arcticibacter tournemirensis</name>
    <dbReference type="NCBI Taxonomy" id="699437"/>
    <lineage>
        <taxon>Bacteria</taxon>
        <taxon>Pseudomonadati</taxon>
        <taxon>Bacteroidota</taxon>
        <taxon>Sphingobacteriia</taxon>
        <taxon>Sphingobacteriales</taxon>
        <taxon>Sphingobacteriaceae</taxon>
        <taxon>Arcticibacter</taxon>
    </lineage>
</organism>
<dbReference type="RefSeq" id="WP_128768203.1">
    <property type="nucleotide sequence ID" value="NZ_RXOC01000002.1"/>
</dbReference>
<dbReference type="AlphaFoldDB" id="A0A4Q0MF95"/>
<reference evidence="1 4" key="2">
    <citation type="submission" date="2019-09" db="EMBL/GenBank/DDBJ databases">
        <title>Pararcticibacter amylolyticus gen. nov., sp. nov., isolated from a rottenly hemp rope, and reclassification of Pedobacter tournemirensis as Pararcticibacter tournemirensis comb. nov.</title>
        <authorList>
            <person name="Cai Y."/>
        </authorList>
    </citation>
    <scope>NUCLEOTIDE SEQUENCE [LARGE SCALE GENOMIC DNA]</scope>
    <source>
        <strain evidence="1 4">TF5-37.2-LB10</strain>
    </source>
</reference>
<dbReference type="Proteomes" id="UP000322918">
    <property type="component" value="Unassembled WGS sequence"/>
</dbReference>
<dbReference type="Pfam" id="PF19781">
    <property type="entry name" value="DUF6266"/>
    <property type="match status" value="1"/>
</dbReference>
<evidence type="ECO:0000313" key="2">
    <source>
        <dbReference type="EMBL" id="RXF71955.1"/>
    </source>
</evidence>
<evidence type="ECO:0000313" key="3">
    <source>
        <dbReference type="Proteomes" id="UP000290848"/>
    </source>
</evidence>
<reference evidence="2 3" key="1">
    <citation type="submission" date="2018-12" db="EMBL/GenBank/DDBJ databases">
        <title>The Draft Genome Sequence of the Soil Bacterium Pedobacter tournemirensis R1.</title>
        <authorList>
            <person name="He J."/>
        </authorList>
    </citation>
    <scope>NUCLEOTIDE SEQUENCE [LARGE SCALE GENOMIC DNA]</scope>
    <source>
        <strain evidence="2 3">R1</strain>
    </source>
</reference>
<evidence type="ECO:0000313" key="1">
    <source>
        <dbReference type="EMBL" id="KAA8474931.1"/>
    </source>
</evidence>
<comment type="caution">
    <text evidence="2">The sequence shown here is derived from an EMBL/GenBank/DDBJ whole genome shotgun (WGS) entry which is preliminary data.</text>
</comment>
<proteinExistence type="predicted"/>
<accession>A0A4Q0MF95</accession>
<dbReference type="OrthoDB" id="665435at2"/>
<dbReference type="Proteomes" id="UP000290848">
    <property type="component" value="Unassembled WGS sequence"/>
</dbReference>
<dbReference type="EMBL" id="RXOC01000002">
    <property type="protein sequence ID" value="RXF71955.1"/>
    <property type="molecule type" value="Genomic_DNA"/>
</dbReference>
<sequence>MAELKPGVIGTISGKIGNVVASNWRDIKYLRGVAATSSKTATEAQLTQRAKFTLLFDFLASFAGAIDLGYKYQYQGRSTAFNLAMSTNMRVIGGTLAALSVDYPSVVISKGRLLPAADTHASSTEPGVVDVSWQNLDVATDQGLSDKAVVIVYNPVKKLAVYSTDAAVRGDLKLAMHVPASFSNDEVHVYLFFSGVAVRKNSQSMYVGSVVVF</sequence>
<name>A0A4Q0MF95_9SPHI</name>
<dbReference type="EMBL" id="VWNE01000056">
    <property type="protein sequence ID" value="KAA8474931.1"/>
    <property type="molecule type" value="Genomic_DNA"/>
</dbReference>
<dbReference type="InterPro" id="IPR046233">
    <property type="entry name" value="DUF6266"/>
</dbReference>